<keyword evidence="2" id="KW-0677">Repeat</keyword>
<evidence type="ECO:0000256" key="1">
    <source>
        <dbReference type="ARBA" id="ARBA00006643"/>
    </source>
</evidence>
<organism evidence="5 6">
    <name type="scientific">Erythroxylum novogranatense</name>
    <dbReference type="NCBI Taxonomy" id="1862640"/>
    <lineage>
        <taxon>Eukaryota</taxon>
        <taxon>Viridiplantae</taxon>
        <taxon>Streptophyta</taxon>
        <taxon>Embryophyta</taxon>
        <taxon>Tracheophyta</taxon>
        <taxon>Spermatophyta</taxon>
        <taxon>Magnoliopsida</taxon>
        <taxon>eudicotyledons</taxon>
        <taxon>Gunneridae</taxon>
        <taxon>Pentapetalae</taxon>
        <taxon>rosids</taxon>
        <taxon>fabids</taxon>
        <taxon>Malpighiales</taxon>
        <taxon>Erythroxylaceae</taxon>
        <taxon>Erythroxylum</taxon>
    </lineage>
</organism>
<keyword evidence="6" id="KW-1185">Reference proteome</keyword>
<dbReference type="InterPro" id="IPR032867">
    <property type="entry name" value="DYW_dom"/>
</dbReference>
<dbReference type="InterPro" id="IPR011990">
    <property type="entry name" value="TPR-like_helical_dom_sf"/>
</dbReference>
<evidence type="ECO:0000256" key="2">
    <source>
        <dbReference type="ARBA" id="ARBA00022737"/>
    </source>
</evidence>
<dbReference type="AlphaFoldDB" id="A0AAV8UCT0"/>
<dbReference type="GO" id="GO:0003723">
    <property type="term" value="F:RNA binding"/>
    <property type="evidence" value="ECO:0007669"/>
    <property type="project" value="InterPro"/>
</dbReference>
<dbReference type="InterPro" id="IPR046848">
    <property type="entry name" value="E_motif"/>
</dbReference>
<feature type="domain" description="DYW" evidence="4">
    <location>
        <begin position="315"/>
        <end position="407"/>
    </location>
</feature>
<evidence type="ECO:0000313" key="5">
    <source>
        <dbReference type="EMBL" id="KAJ8899281.1"/>
    </source>
</evidence>
<evidence type="ECO:0000313" key="6">
    <source>
        <dbReference type="Proteomes" id="UP001159364"/>
    </source>
</evidence>
<gene>
    <name evidence="5" type="ORF">K2173_018255</name>
</gene>
<dbReference type="PANTHER" id="PTHR47926:SF461">
    <property type="entry name" value="PENTATRICOPEPTIDE REPEAT SUPERFAMILY PROTEIN"/>
    <property type="match status" value="1"/>
</dbReference>
<dbReference type="Proteomes" id="UP001159364">
    <property type="component" value="Linkage Group LG08"/>
</dbReference>
<proteinExistence type="inferred from homology"/>
<evidence type="ECO:0000259" key="4">
    <source>
        <dbReference type="Pfam" id="PF14432"/>
    </source>
</evidence>
<dbReference type="InterPro" id="IPR046960">
    <property type="entry name" value="PPR_At4g14850-like_plant"/>
</dbReference>
<dbReference type="GO" id="GO:0009451">
    <property type="term" value="P:RNA modification"/>
    <property type="evidence" value="ECO:0007669"/>
    <property type="project" value="InterPro"/>
</dbReference>
<dbReference type="Gene3D" id="1.25.40.10">
    <property type="entry name" value="Tetratricopeptide repeat domain"/>
    <property type="match status" value="3"/>
</dbReference>
<feature type="repeat" description="PPR" evidence="3">
    <location>
        <begin position="136"/>
        <end position="170"/>
    </location>
</feature>
<comment type="caution">
    <text evidence="5">The sequence shown here is derived from an EMBL/GenBank/DDBJ whole genome shotgun (WGS) entry which is preliminary data.</text>
</comment>
<dbReference type="Pfam" id="PF01535">
    <property type="entry name" value="PPR"/>
    <property type="match status" value="2"/>
</dbReference>
<evidence type="ECO:0000256" key="3">
    <source>
        <dbReference type="PROSITE-ProRule" id="PRU00708"/>
    </source>
</evidence>
<dbReference type="InterPro" id="IPR002885">
    <property type="entry name" value="PPR_rpt"/>
</dbReference>
<protein>
    <recommendedName>
        <fullName evidence="4">DYW domain-containing protein</fullName>
    </recommendedName>
</protein>
<dbReference type="FunFam" id="1.25.40.10:FF:000184">
    <property type="entry name" value="Pentatricopeptide repeat-containing protein, chloroplastic"/>
    <property type="match status" value="1"/>
</dbReference>
<sequence>MISGYTRVGMVNEALGLFREMQKVGVEPDEVSLVSVISACAAAGALDIGRWIHAFIKRRMINMDLELSTSLVNMYAKCGCIEKAKEIFDEMPVKDSKAWSSMINAFAIHGLGGDAVEEYTRMEEAKVKYYRRVKPNHITFLGLLSACARGGLISEGRRFWSAMLELGIEPSLEHYGCMIDLLCRVGLVDEAFRFVETITVPADPAICRTLLLGCKKNGLLQQAQIVSNHLLKLEPLNPENYIIVANFYASASQWEMMSHVRKRMKETGIKTVPGCSSIEVGGLVHEFVRGGQSHPEAQEIKEFLKDAYVAIHDTGHKPIVSSELPNVGEEVKEDALYEHSERLAIAYGLLKTKAPAVIRIMKNLRLCEDSHEVAKFLSKIYKREIIVRDRFCLHKFFNGKCSCADYW</sequence>
<comment type="similarity">
    <text evidence="1">Belongs to the PPR family. PCMP-H subfamily.</text>
</comment>
<accession>A0AAV8UCT0</accession>
<dbReference type="PROSITE" id="PS51375">
    <property type="entry name" value="PPR"/>
    <property type="match status" value="3"/>
</dbReference>
<dbReference type="Pfam" id="PF13041">
    <property type="entry name" value="PPR_2"/>
    <property type="match status" value="1"/>
</dbReference>
<dbReference type="PANTHER" id="PTHR47926">
    <property type="entry name" value="PENTATRICOPEPTIDE REPEAT-CONTAINING PROTEIN"/>
    <property type="match status" value="1"/>
</dbReference>
<dbReference type="Pfam" id="PF20431">
    <property type="entry name" value="E_motif"/>
    <property type="match status" value="1"/>
</dbReference>
<dbReference type="Pfam" id="PF14432">
    <property type="entry name" value="DYW_deaminase"/>
    <property type="match status" value="1"/>
</dbReference>
<feature type="repeat" description="PPR" evidence="3">
    <location>
        <begin position="1"/>
        <end position="28"/>
    </location>
</feature>
<dbReference type="GO" id="GO:0008270">
    <property type="term" value="F:zinc ion binding"/>
    <property type="evidence" value="ECO:0007669"/>
    <property type="project" value="InterPro"/>
</dbReference>
<dbReference type="Pfam" id="PF12854">
    <property type="entry name" value="PPR_1"/>
    <property type="match status" value="1"/>
</dbReference>
<name>A0AAV8UCT0_9ROSI</name>
<dbReference type="NCBIfam" id="TIGR00756">
    <property type="entry name" value="PPR"/>
    <property type="match status" value="3"/>
</dbReference>
<reference evidence="5 6" key="1">
    <citation type="submission" date="2021-09" db="EMBL/GenBank/DDBJ databases">
        <title>Genomic insights and catalytic innovation underlie evolution of tropane alkaloids biosynthesis.</title>
        <authorList>
            <person name="Wang Y.-J."/>
            <person name="Tian T."/>
            <person name="Huang J.-P."/>
            <person name="Huang S.-X."/>
        </authorList>
    </citation>
    <scope>NUCLEOTIDE SEQUENCE [LARGE SCALE GENOMIC DNA]</scope>
    <source>
        <strain evidence="5">KIB-2018</strain>
        <tissue evidence="5">Leaf</tissue>
    </source>
</reference>
<feature type="repeat" description="PPR" evidence="3">
    <location>
        <begin position="64"/>
        <end position="98"/>
    </location>
</feature>
<dbReference type="EMBL" id="JAIWQS010000008">
    <property type="protein sequence ID" value="KAJ8899281.1"/>
    <property type="molecule type" value="Genomic_DNA"/>
</dbReference>